<keyword evidence="1" id="KW-0238">DNA-binding</keyword>
<feature type="domain" description="Phage integrase SAM-like" evidence="3">
    <location>
        <begin position="3"/>
        <end position="67"/>
    </location>
</feature>
<protein>
    <recommendedName>
        <fullName evidence="3">Phage integrase SAM-like domain-containing protein</fullName>
    </recommendedName>
</protein>
<accession>A0A1V9G7H1</accession>
<dbReference type="InterPro" id="IPR025269">
    <property type="entry name" value="SAM-like_dom"/>
</dbReference>
<name>A0A1V9G7H1_9BACT</name>
<proteinExistence type="predicted"/>
<evidence type="ECO:0000256" key="2">
    <source>
        <dbReference type="ARBA" id="ARBA00023172"/>
    </source>
</evidence>
<evidence type="ECO:0000313" key="5">
    <source>
        <dbReference type="Proteomes" id="UP000192796"/>
    </source>
</evidence>
<evidence type="ECO:0000313" key="4">
    <source>
        <dbReference type="EMBL" id="OQP66585.1"/>
    </source>
</evidence>
<dbReference type="EMBL" id="LVYD01000002">
    <property type="protein sequence ID" value="OQP66585.1"/>
    <property type="molecule type" value="Genomic_DNA"/>
</dbReference>
<dbReference type="GO" id="GO:0015074">
    <property type="term" value="P:DNA integration"/>
    <property type="evidence" value="ECO:0007669"/>
    <property type="project" value="InterPro"/>
</dbReference>
<gene>
    <name evidence="4" type="ORF">A3860_13980</name>
</gene>
<comment type="caution">
    <text evidence="4">The sequence shown here is derived from an EMBL/GenBank/DDBJ whole genome shotgun (WGS) entry which is preliminary data.</text>
</comment>
<organism evidence="4 5">
    <name type="scientific">Niastella vici</name>
    <dbReference type="NCBI Taxonomy" id="1703345"/>
    <lineage>
        <taxon>Bacteria</taxon>
        <taxon>Pseudomonadati</taxon>
        <taxon>Bacteroidota</taxon>
        <taxon>Chitinophagia</taxon>
        <taxon>Chitinophagales</taxon>
        <taxon>Chitinophagaceae</taxon>
        <taxon>Niastella</taxon>
    </lineage>
</organism>
<dbReference type="Proteomes" id="UP000192796">
    <property type="component" value="Unassembled WGS sequence"/>
</dbReference>
<dbReference type="AlphaFoldDB" id="A0A1V9G7H1"/>
<reference evidence="4 5" key="1">
    <citation type="submission" date="2016-03" db="EMBL/GenBank/DDBJ databases">
        <title>Niastella vici sp. nov., isolated from farmland soil.</title>
        <authorList>
            <person name="Chen L."/>
            <person name="Wang D."/>
            <person name="Yang S."/>
            <person name="Wang G."/>
        </authorList>
    </citation>
    <scope>NUCLEOTIDE SEQUENCE [LARGE SCALE GENOMIC DNA]</scope>
    <source>
        <strain evidence="4 5">DJ57</strain>
    </source>
</reference>
<evidence type="ECO:0000259" key="3">
    <source>
        <dbReference type="Pfam" id="PF13102"/>
    </source>
</evidence>
<dbReference type="GO" id="GO:0006310">
    <property type="term" value="P:DNA recombination"/>
    <property type="evidence" value="ECO:0007669"/>
    <property type="project" value="UniProtKB-KW"/>
</dbReference>
<dbReference type="Pfam" id="PF13102">
    <property type="entry name" value="Phage_int_SAM_5"/>
    <property type="match status" value="1"/>
</dbReference>
<dbReference type="SUPFAM" id="SSF56349">
    <property type="entry name" value="DNA breaking-rejoining enzymes"/>
    <property type="match status" value="1"/>
</dbReference>
<dbReference type="InterPro" id="IPR011010">
    <property type="entry name" value="DNA_brk_join_enz"/>
</dbReference>
<keyword evidence="5" id="KW-1185">Reference proteome</keyword>
<evidence type="ECO:0000256" key="1">
    <source>
        <dbReference type="ARBA" id="ARBA00023125"/>
    </source>
</evidence>
<dbReference type="RefSeq" id="WP_216823384.1">
    <property type="nucleotide sequence ID" value="NZ_LVYD01000002.1"/>
</dbReference>
<dbReference type="InterPro" id="IPR010998">
    <property type="entry name" value="Integrase_recombinase_N"/>
</dbReference>
<dbReference type="GO" id="GO:0003677">
    <property type="term" value="F:DNA binding"/>
    <property type="evidence" value="ECO:0007669"/>
    <property type="project" value="UniProtKB-KW"/>
</dbReference>
<keyword evidence="2" id="KW-0233">DNA recombination</keyword>
<dbReference type="Gene3D" id="1.10.443.10">
    <property type="entry name" value="Intergrase catalytic core"/>
    <property type="match status" value="1"/>
</dbReference>
<dbReference type="Gene3D" id="1.10.150.130">
    <property type="match status" value="1"/>
</dbReference>
<dbReference type="InterPro" id="IPR013762">
    <property type="entry name" value="Integrase-like_cat_sf"/>
</dbReference>
<dbReference type="STRING" id="1703345.A3860_13980"/>
<sequence length="208" mass="24261">MGKYKEDDIDISKLDYEFISEYEFWIKSVRKCNHNSTIKYLTNFRKVINRCVRHGWLAQDPFANFKMTLREVERIALTEKELQTLVAQQFPTDRLRVVGDIFLFSCYTGLAYADVKKLKRSEIIIGVDGEQWLVSPRQKTDISARIPLLSAALTIISKYKDHQHCQEKDLVLPILSNQKMNAYLKEIADAEYKKRLLTTLPGIRSQLL</sequence>